<protein>
    <submittedName>
        <fullName evidence="2">Uncharacterized protein</fullName>
    </submittedName>
</protein>
<comment type="caution">
    <text evidence="2">The sequence shown here is derived from an EMBL/GenBank/DDBJ whole genome shotgun (WGS) entry which is preliminary data.</text>
</comment>
<proteinExistence type="predicted"/>
<dbReference type="Proteomes" id="UP001153269">
    <property type="component" value="Unassembled WGS sequence"/>
</dbReference>
<name>A0A9N7VTC5_PLEPL</name>
<accession>A0A9N7VTC5</accession>
<gene>
    <name evidence="2" type="ORF">PLEPLA_LOCUS43155</name>
</gene>
<reference evidence="2" key="1">
    <citation type="submission" date="2020-03" db="EMBL/GenBank/DDBJ databases">
        <authorList>
            <person name="Weist P."/>
        </authorList>
    </citation>
    <scope>NUCLEOTIDE SEQUENCE</scope>
</reference>
<evidence type="ECO:0000256" key="1">
    <source>
        <dbReference type="SAM" id="MobiDB-lite"/>
    </source>
</evidence>
<dbReference type="AlphaFoldDB" id="A0A9N7VTC5"/>
<dbReference type="EMBL" id="CADEAL010004252">
    <property type="protein sequence ID" value="CAB1455379.1"/>
    <property type="molecule type" value="Genomic_DNA"/>
</dbReference>
<evidence type="ECO:0000313" key="2">
    <source>
        <dbReference type="EMBL" id="CAB1455379.1"/>
    </source>
</evidence>
<organism evidence="2 3">
    <name type="scientific">Pleuronectes platessa</name>
    <name type="common">European plaice</name>
    <dbReference type="NCBI Taxonomy" id="8262"/>
    <lineage>
        <taxon>Eukaryota</taxon>
        <taxon>Metazoa</taxon>
        <taxon>Chordata</taxon>
        <taxon>Craniata</taxon>
        <taxon>Vertebrata</taxon>
        <taxon>Euteleostomi</taxon>
        <taxon>Actinopterygii</taxon>
        <taxon>Neopterygii</taxon>
        <taxon>Teleostei</taxon>
        <taxon>Neoteleostei</taxon>
        <taxon>Acanthomorphata</taxon>
        <taxon>Carangaria</taxon>
        <taxon>Pleuronectiformes</taxon>
        <taxon>Pleuronectoidei</taxon>
        <taxon>Pleuronectidae</taxon>
        <taxon>Pleuronectes</taxon>
    </lineage>
</organism>
<evidence type="ECO:0000313" key="3">
    <source>
        <dbReference type="Proteomes" id="UP001153269"/>
    </source>
</evidence>
<keyword evidence="3" id="KW-1185">Reference proteome</keyword>
<feature type="region of interest" description="Disordered" evidence="1">
    <location>
        <begin position="1"/>
        <end position="22"/>
    </location>
</feature>
<sequence length="74" mass="8158">MNRTLSLISSHHAALSPAPPPSRHVVGVKAWGVRERLGPKSATIHPLRRLWWNEQCVCVEEESSALAGFIQPPP</sequence>
<feature type="compositionally biased region" description="Low complexity" evidence="1">
    <location>
        <begin position="1"/>
        <end position="16"/>
    </location>
</feature>